<evidence type="ECO:0000256" key="5">
    <source>
        <dbReference type="HAMAP-Rule" id="MF_01609"/>
    </source>
</evidence>
<comment type="function">
    <text evidence="5">ATP-dependent carboxylate-amine ligase which exhibits weak glutamate--cysteine ligase activity.</text>
</comment>
<keyword evidence="3 5" id="KW-0067">ATP-binding</keyword>
<dbReference type="SUPFAM" id="SSF55931">
    <property type="entry name" value="Glutamine synthetase/guanido kinase"/>
    <property type="match status" value="1"/>
</dbReference>
<proteinExistence type="inferred from homology"/>
<evidence type="ECO:0000256" key="3">
    <source>
        <dbReference type="ARBA" id="ARBA00022840"/>
    </source>
</evidence>
<dbReference type="NCBIfam" id="TIGR02050">
    <property type="entry name" value="gshA_cyan_rel"/>
    <property type="match status" value="1"/>
</dbReference>
<dbReference type="GO" id="GO:0004357">
    <property type="term" value="F:glutamate-cysteine ligase activity"/>
    <property type="evidence" value="ECO:0007669"/>
    <property type="project" value="UniProtKB-EC"/>
</dbReference>
<name>A0ABW8A854_9ACTN</name>
<dbReference type="RefSeq" id="WP_397022779.1">
    <property type="nucleotide sequence ID" value="NZ_JBITMB010000005.1"/>
</dbReference>
<dbReference type="Proteomes" id="UP001612928">
    <property type="component" value="Unassembled WGS sequence"/>
</dbReference>
<keyword evidence="2 5" id="KW-0547">Nucleotide-binding</keyword>
<dbReference type="EMBL" id="JBITMB010000005">
    <property type="protein sequence ID" value="MFI7442795.1"/>
    <property type="molecule type" value="Genomic_DNA"/>
</dbReference>
<sequence length="366" mass="40100">MTNPTGTIAVGVEEEFHIVDAGTRHLVSRSGDLLKRLPEDRFTQELLRSAVEANSRPFATLEELARDLTGLRRTVIAAADELGLGIAAAGSVPLGDMDRMKVSPDPRYEQMLDDYQVLTREQLICGTQVHAEIEDPDLAVLVSHRVGPWLSPLLALSGSSPYWMEQDTGYASYRTLVWRRWPTSGPMSRFDTAADYEQMVKGLVRSGVITDPGMIYFDVRPSAHVPTVELRICDSCPLVDDIVLIAGLFRAVVARELEAVLRDREHEVPLEPVRAATWQAARSGLEGELVDPDAGEPRPAAEVVRSTVDALRPWLEAAGDWDLVSDLAGAALARGSSAERQRRALARAGRMTDVVDLLLAETRSGT</sequence>
<dbReference type="InterPro" id="IPR014746">
    <property type="entry name" value="Gln_synth/guanido_kin_cat_dom"/>
</dbReference>
<evidence type="ECO:0000256" key="2">
    <source>
        <dbReference type="ARBA" id="ARBA00022741"/>
    </source>
</evidence>
<organism evidence="6 7">
    <name type="scientific">Nonomuraea indica</name>
    <dbReference type="NCBI Taxonomy" id="1581193"/>
    <lineage>
        <taxon>Bacteria</taxon>
        <taxon>Bacillati</taxon>
        <taxon>Actinomycetota</taxon>
        <taxon>Actinomycetes</taxon>
        <taxon>Streptosporangiales</taxon>
        <taxon>Streptosporangiaceae</taxon>
        <taxon>Nonomuraea</taxon>
    </lineage>
</organism>
<protein>
    <recommendedName>
        <fullName evidence="5">Putative glutamate--cysteine ligase 2</fullName>
        <ecNumber evidence="5">6.3.2.2</ecNumber>
    </recommendedName>
    <alternativeName>
        <fullName evidence="5">Gamma-glutamylcysteine synthetase 2</fullName>
        <shortName evidence="5">GCS 2</shortName>
        <shortName evidence="5">Gamma-GCS 2</shortName>
    </alternativeName>
</protein>
<evidence type="ECO:0000313" key="6">
    <source>
        <dbReference type="EMBL" id="MFI7442795.1"/>
    </source>
</evidence>
<reference evidence="6 7" key="1">
    <citation type="submission" date="2024-10" db="EMBL/GenBank/DDBJ databases">
        <title>The Natural Products Discovery Center: Release of the First 8490 Sequenced Strains for Exploring Actinobacteria Biosynthetic Diversity.</title>
        <authorList>
            <person name="Kalkreuter E."/>
            <person name="Kautsar S.A."/>
            <person name="Yang D."/>
            <person name="Bader C.D."/>
            <person name="Teijaro C.N."/>
            <person name="Fluegel L."/>
            <person name="Davis C.M."/>
            <person name="Simpson J.R."/>
            <person name="Lauterbach L."/>
            <person name="Steele A.D."/>
            <person name="Gui C."/>
            <person name="Meng S."/>
            <person name="Li G."/>
            <person name="Viehrig K."/>
            <person name="Ye F."/>
            <person name="Su P."/>
            <person name="Kiefer A.F."/>
            <person name="Nichols A."/>
            <person name="Cepeda A.J."/>
            <person name="Yan W."/>
            <person name="Fan B."/>
            <person name="Jiang Y."/>
            <person name="Adhikari A."/>
            <person name="Zheng C.-J."/>
            <person name="Schuster L."/>
            <person name="Cowan T.M."/>
            <person name="Smanski M.J."/>
            <person name="Chevrette M.G."/>
            <person name="De Carvalho L.P.S."/>
            <person name="Shen B."/>
        </authorList>
    </citation>
    <scope>NUCLEOTIDE SEQUENCE [LARGE SCALE GENOMIC DNA]</scope>
    <source>
        <strain evidence="6 7">NPDC049503</strain>
    </source>
</reference>
<dbReference type="NCBIfam" id="NF010041">
    <property type="entry name" value="PRK13517.1-1"/>
    <property type="match status" value="1"/>
</dbReference>
<evidence type="ECO:0000256" key="1">
    <source>
        <dbReference type="ARBA" id="ARBA00022598"/>
    </source>
</evidence>
<dbReference type="InterPro" id="IPR050141">
    <property type="entry name" value="GCL_type2/YbdK_subfam"/>
</dbReference>
<accession>A0ABW8A854</accession>
<comment type="similarity">
    <text evidence="5">Belongs to the glutamate--cysteine ligase type 2 family. YbdK subfamily.</text>
</comment>
<dbReference type="Pfam" id="PF04107">
    <property type="entry name" value="GCS2"/>
    <property type="match status" value="1"/>
</dbReference>
<gene>
    <name evidence="6" type="ORF">ACIBP5_22735</name>
</gene>
<dbReference type="InterPro" id="IPR006336">
    <property type="entry name" value="GCS2"/>
</dbReference>
<dbReference type="HAMAP" id="MF_01609">
    <property type="entry name" value="Glu_cys_ligase_2"/>
    <property type="match status" value="1"/>
</dbReference>
<evidence type="ECO:0000256" key="4">
    <source>
        <dbReference type="ARBA" id="ARBA00048819"/>
    </source>
</evidence>
<dbReference type="Gene3D" id="3.30.590.20">
    <property type="match status" value="1"/>
</dbReference>
<dbReference type="PANTHER" id="PTHR36510">
    <property type="entry name" value="GLUTAMATE--CYSTEINE LIGASE 2-RELATED"/>
    <property type="match status" value="1"/>
</dbReference>
<keyword evidence="1 5" id="KW-0436">Ligase</keyword>
<dbReference type="PANTHER" id="PTHR36510:SF1">
    <property type="entry name" value="GLUTAMATE--CYSTEINE LIGASE 2-RELATED"/>
    <property type="match status" value="1"/>
</dbReference>
<comment type="catalytic activity">
    <reaction evidence="4 5">
        <text>L-cysteine + L-glutamate + ATP = gamma-L-glutamyl-L-cysteine + ADP + phosphate + H(+)</text>
        <dbReference type="Rhea" id="RHEA:13285"/>
        <dbReference type="ChEBI" id="CHEBI:15378"/>
        <dbReference type="ChEBI" id="CHEBI:29985"/>
        <dbReference type="ChEBI" id="CHEBI:30616"/>
        <dbReference type="ChEBI" id="CHEBI:35235"/>
        <dbReference type="ChEBI" id="CHEBI:43474"/>
        <dbReference type="ChEBI" id="CHEBI:58173"/>
        <dbReference type="ChEBI" id="CHEBI:456216"/>
        <dbReference type="EC" id="6.3.2.2"/>
    </reaction>
</comment>
<dbReference type="EC" id="6.3.2.2" evidence="5"/>
<evidence type="ECO:0000313" key="7">
    <source>
        <dbReference type="Proteomes" id="UP001612928"/>
    </source>
</evidence>
<keyword evidence="7" id="KW-1185">Reference proteome</keyword>
<comment type="caution">
    <text evidence="6">The sequence shown here is derived from an EMBL/GenBank/DDBJ whole genome shotgun (WGS) entry which is preliminary data.</text>
</comment>
<dbReference type="InterPro" id="IPR011793">
    <property type="entry name" value="YbdK"/>
</dbReference>